<evidence type="ECO:0000313" key="2">
    <source>
        <dbReference type="Proteomes" id="UP000288429"/>
    </source>
</evidence>
<sequence length="457" mass="52981">MTHPADRVFHTLELAQHIVHHLQEKDLFIALGITKALWKSKEPVSAWREYIRQFGYADSLIDQYTDRYHLRDIYLRICRSADAISRGTNPKCKLIDLRGQDQDDSLVCMGKQDVHYLSRQVEEDEIDIYTLDHRGLKLLHKGKNMRLMSCFDKSSRLLGNEDDEIVARNIKDWSLSGSFGPYKPLQEWWTQDRHVLTFHVTNEGEASKTIFEVWDAHGVKRGELVHPDGYGYTHHDLEKPGENLMATGSERHIRVWDLDTLKCVYEYSAPEDSPGARLELHQNIVYYTPHIGLWFTDFWTTDGSPITRARAELVTRANSSWCKFSDGTMVTYPWEMTLCDTEGAALYAVYYSANLEESYELDAGILLDRFFFTVTKPIDYEEGDDDTVVKPAELRVYAKDGEELGSRILRKGGRNHRWFVDIFGRLVFIYLDRNDALEELEVVNFCKWAKVATTRNA</sequence>
<organism evidence="1 2">
    <name type="scientific">Fusarium ambrosium</name>
    <dbReference type="NCBI Taxonomy" id="131363"/>
    <lineage>
        <taxon>Eukaryota</taxon>
        <taxon>Fungi</taxon>
        <taxon>Dikarya</taxon>
        <taxon>Ascomycota</taxon>
        <taxon>Pezizomycotina</taxon>
        <taxon>Sordariomycetes</taxon>
        <taxon>Hypocreomycetidae</taxon>
        <taxon>Hypocreales</taxon>
        <taxon>Nectriaceae</taxon>
        <taxon>Fusarium</taxon>
        <taxon>Fusarium solani species complex</taxon>
    </lineage>
</organism>
<protein>
    <recommendedName>
        <fullName evidence="3">F-box domain-containing protein</fullName>
    </recommendedName>
</protein>
<dbReference type="EMBL" id="NIZV01000030">
    <property type="protein sequence ID" value="RSM17656.1"/>
    <property type="molecule type" value="Genomic_DNA"/>
</dbReference>
<evidence type="ECO:0008006" key="3">
    <source>
        <dbReference type="Google" id="ProtNLM"/>
    </source>
</evidence>
<proteinExistence type="predicted"/>
<gene>
    <name evidence="1" type="ORF">CDV31_003425</name>
</gene>
<reference evidence="1 2" key="1">
    <citation type="submission" date="2017-06" db="EMBL/GenBank/DDBJ databases">
        <title>Cmopartive genomic analysis of Ambrosia Fusariam Clade fungi.</title>
        <authorList>
            <person name="Stajich J.E."/>
            <person name="Carrillo J."/>
            <person name="Kijimoto T."/>
            <person name="Eskalen A."/>
            <person name="O'Donnell K."/>
            <person name="Kasson M."/>
        </authorList>
    </citation>
    <scope>NUCLEOTIDE SEQUENCE [LARGE SCALE GENOMIC DNA]</scope>
    <source>
        <strain evidence="1 2">NRRL 20438</strain>
    </source>
</reference>
<dbReference type="AlphaFoldDB" id="A0A428UTQ8"/>
<comment type="caution">
    <text evidence="1">The sequence shown here is derived from an EMBL/GenBank/DDBJ whole genome shotgun (WGS) entry which is preliminary data.</text>
</comment>
<accession>A0A428UTQ8</accession>
<name>A0A428UTQ8_9HYPO</name>
<dbReference type="Proteomes" id="UP000288429">
    <property type="component" value="Unassembled WGS sequence"/>
</dbReference>
<evidence type="ECO:0000313" key="1">
    <source>
        <dbReference type="EMBL" id="RSM17656.1"/>
    </source>
</evidence>
<keyword evidence="2" id="KW-1185">Reference proteome</keyword>